<dbReference type="Gene3D" id="1.10.287.130">
    <property type="match status" value="1"/>
</dbReference>
<evidence type="ECO:0000256" key="1">
    <source>
        <dbReference type="ARBA" id="ARBA00000085"/>
    </source>
</evidence>
<dbReference type="PANTHER" id="PTHR44936">
    <property type="entry name" value="SENSOR PROTEIN CREC"/>
    <property type="match status" value="1"/>
</dbReference>
<proteinExistence type="predicted"/>
<evidence type="ECO:0000256" key="2">
    <source>
        <dbReference type="ARBA" id="ARBA00012438"/>
    </source>
</evidence>
<evidence type="ECO:0000256" key="4">
    <source>
        <dbReference type="ARBA" id="ARBA00022679"/>
    </source>
</evidence>
<keyword evidence="9" id="KW-1133">Transmembrane helix</keyword>
<dbReference type="PROSITE" id="PS50109">
    <property type="entry name" value="HIS_KIN"/>
    <property type="match status" value="1"/>
</dbReference>
<reference evidence="11 12" key="1">
    <citation type="submission" date="2018-05" db="EMBL/GenBank/DDBJ databases">
        <title>Genetic diversity of glacier-inhabiting Cryobacterium bacteria in China and description of Cryobacterium mengkeensis sp. nov. and Arthrobacter glacialis sp. nov.</title>
        <authorList>
            <person name="Liu Q."/>
            <person name="Xin Y.-H."/>
        </authorList>
    </citation>
    <scope>NUCLEOTIDE SEQUENCE [LARGE SCALE GENOMIC DNA]</scope>
    <source>
        <strain evidence="11 12">LI2</strain>
    </source>
</reference>
<keyword evidence="3" id="KW-0597">Phosphoprotein</keyword>
<dbReference type="InterPro" id="IPR005467">
    <property type="entry name" value="His_kinase_dom"/>
</dbReference>
<dbReference type="EMBL" id="QJVD01000001">
    <property type="protein sequence ID" value="PYI69613.1"/>
    <property type="molecule type" value="Genomic_DNA"/>
</dbReference>
<name>A0A2V5LHN5_9MICC</name>
<dbReference type="Pfam" id="PF14689">
    <property type="entry name" value="SPOB_a"/>
    <property type="match status" value="1"/>
</dbReference>
<comment type="catalytic activity">
    <reaction evidence="1">
        <text>ATP + protein L-histidine = ADP + protein N-phospho-L-histidine.</text>
        <dbReference type="EC" id="2.7.13.3"/>
    </reaction>
</comment>
<dbReference type="InterPro" id="IPR050980">
    <property type="entry name" value="2C_sensor_his_kinase"/>
</dbReference>
<dbReference type="PANTHER" id="PTHR44936:SF10">
    <property type="entry name" value="SENSOR PROTEIN RSTB"/>
    <property type="match status" value="1"/>
</dbReference>
<keyword evidence="8" id="KW-0902">Two-component regulatory system</keyword>
<dbReference type="GO" id="GO:0000155">
    <property type="term" value="F:phosphorelay sensor kinase activity"/>
    <property type="evidence" value="ECO:0007669"/>
    <property type="project" value="InterPro"/>
</dbReference>
<evidence type="ECO:0000256" key="6">
    <source>
        <dbReference type="ARBA" id="ARBA00022777"/>
    </source>
</evidence>
<keyword evidence="5" id="KW-0547">Nucleotide-binding</keyword>
<dbReference type="Proteomes" id="UP000247832">
    <property type="component" value="Unassembled WGS sequence"/>
</dbReference>
<feature type="domain" description="Histidine kinase" evidence="10">
    <location>
        <begin position="294"/>
        <end position="418"/>
    </location>
</feature>
<dbReference type="InterPro" id="IPR016120">
    <property type="entry name" value="Sig_transdc_His_kin_SpoOB"/>
</dbReference>
<dbReference type="InterPro" id="IPR036890">
    <property type="entry name" value="HATPase_C_sf"/>
</dbReference>
<dbReference type="InterPro" id="IPR039506">
    <property type="entry name" value="SPOB_a"/>
</dbReference>
<dbReference type="Gene3D" id="3.30.450.20">
    <property type="entry name" value="PAS domain"/>
    <property type="match status" value="1"/>
</dbReference>
<dbReference type="GO" id="GO:0005524">
    <property type="term" value="F:ATP binding"/>
    <property type="evidence" value="ECO:0007669"/>
    <property type="project" value="UniProtKB-KW"/>
</dbReference>
<comment type="caution">
    <text evidence="11">The sequence shown here is derived from an EMBL/GenBank/DDBJ whole genome shotgun (WGS) entry which is preliminary data.</text>
</comment>
<dbReference type="Pfam" id="PF00989">
    <property type="entry name" value="PAS"/>
    <property type="match status" value="1"/>
</dbReference>
<dbReference type="InterPro" id="IPR013767">
    <property type="entry name" value="PAS_fold"/>
</dbReference>
<keyword evidence="7" id="KW-0067">ATP-binding</keyword>
<feature type="transmembrane region" description="Helical" evidence="9">
    <location>
        <begin position="40"/>
        <end position="64"/>
    </location>
</feature>
<dbReference type="SUPFAM" id="SSF55890">
    <property type="entry name" value="Sporulation response regulatory protein Spo0B"/>
    <property type="match status" value="1"/>
</dbReference>
<evidence type="ECO:0000256" key="7">
    <source>
        <dbReference type="ARBA" id="ARBA00022840"/>
    </source>
</evidence>
<dbReference type="Gene3D" id="3.30.565.10">
    <property type="entry name" value="Histidine kinase-like ATPase, C-terminal domain"/>
    <property type="match status" value="1"/>
</dbReference>
<evidence type="ECO:0000256" key="3">
    <source>
        <dbReference type="ARBA" id="ARBA00022553"/>
    </source>
</evidence>
<organism evidence="11 12">
    <name type="scientific">Arthrobacter livingstonensis</name>
    <dbReference type="NCBI Taxonomy" id="670078"/>
    <lineage>
        <taxon>Bacteria</taxon>
        <taxon>Bacillati</taxon>
        <taxon>Actinomycetota</taxon>
        <taxon>Actinomycetes</taxon>
        <taxon>Micrococcales</taxon>
        <taxon>Micrococcaceae</taxon>
        <taxon>Arthrobacter</taxon>
    </lineage>
</organism>
<evidence type="ECO:0000256" key="8">
    <source>
        <dbReference type="ARBA" id="ARBA00023012"/>
    </source>
</evidence>
<evidence type="ECO:0000313" key="11">
    <source>
        <dbReference type="EMBL" id="PYI69613.1"/>
    </source>
</evidence>
<keyword evidence="12" id="KW-1185">Reference proteome</keyword>
<dbReference type="CDD" id="cd00130">
    <property type="entry name" value="PAS"/>
    <property type="match status" value="1"/>
</dbReference>
<gene>
    <name evidence="11" type="ORF">CVV68_00420</name>
</gene>
<evidence type="ECO:0000259" key="10">
    <source>
        <dbReference type="PROSITE" id="PS50109"/>
    </source>
</evidence>
<dbReference type="Pfam" id="PF02518">
    <property type="entry name" value="HATPase_c"/>
    <property type="match status" value="1"/>
</dbReference>
<dbReference type="InterPro" id="IPR000014">
    <property type="entry name" value="PAS"/>
</dbReference>
<evidence type="ECO:0000313" key="12">
    <source>
        <dbReference type="Proteomes" id="UP000247832"/>
    </source>
</evidence>
<keyword evidence="9" id="KW-0812">Transmembrane</keyword>
<dbReference type="SUPFAM" id="SSF55874">
    <property type="entry name" value="ATPase domain of HSP90 chaperone/DNA topoisomerase II/histidine kinase"/>
    <property type="match status" value="1"/>
</dbReference>
<evidence type="ECO:0000256" key="5">
    <source>
        <dbReference type="ARBA" id="ARBA00022741"/>
    </source>
</evidence>
<dbReference type="EC" id="2.7.13.3" evidence="2"/>
<dbReference type="InterPro" id="IPR003594">
    <property type="entry name" value="HATPase_dom"/>
</dbReference>
<dbReference type="AlphaFoldDB" id="A0A2V5LHN5"/>
<keyword evidence="6 11" id="KW-0418">Kinase</keyword>
<dbReference type="GO" id="GO:0006355">
    <property type="term" value="P:regulation of DNA-templated transcription"/>
    <property type="evidence" value="ECO:0007669"/>
    <property type="project" value="InterPro"/>
</dbReference>
<protein>
    <recommendedName>
        <fullName evidence="2">histidine kinase</fullName>
        <ecNumber evidence="2">2.7.13.3</ecNumber>
    </recommendedName>
</protein>
<keyword evidence="4" id="KW-0808">Transferase</keyword>
<dbReference type="InterPro" id="IPR004358">
    <property type="entry name" value="Sig_transdc_His_kin-like_C"/>
</dbReference>
<sequence length="435" mass="45443">MSPGVSRCLPIFDTRHSVIGAVSVGVLESDLRSEYLSNSVWLFVTIAIAAIFGVIGAAWVTVVIRKRIFGLEPEQIAGLLEEREAILHGVREGVVAVDEFGRIVLINDAAVRLLSLEDEPDLVGTLAKEHLDDVLVGLLDDGDTEQSLALSGERVLLVRRDVAKIGGRPIGTILILRDNTELHTLLRDLDGVQGLADGLRAQAHGFANKLHVISGLLELGRVDQAVSFISHERSGGTLLGVTGRTGIRELEVAALLLMKQTRAEELGIAITIEPDSTLPLLTSRPSAEILRADLVTIIGNLLDNAAEATGAGGRISVSVHEQAAANGAGALVISVADSGEGIPHGLRKRVFTAGYSSKAARPGAVSTGRGIGLTLVKRIATRYCGTVEIGDGLPAAGKSGAGCATHGARITVTLPVSRGDIASAERIESSIGGMP</sequence>
<evidence type="ECO:0000256" key="9">
    <source>
        <dbReference type="SAM" id="Phobius"/>
    </source>
</evidence>
<keyword evidence="9" id="KW-0472">Membrane</keyword>
<accession>A0A2V5LHN5</accession>
<dbReference type="SMART" id="SM00387">
    <property type="entry name" value="HATPase_c"/>
    <property type="match status" value="1"/>
</dbReference>
<dbReference type="PRINTS" id="PR00344">
    <property type="entry name" value="BCTRLSENSOR"/>
</dbReference>